<accession>A0A2X2SSZ3</accession>
<dbReference type="PANTHER" id="PTHR41533:SF1">
    <property type="entry name" value="L,D-TRANSPEPTIDASE YCBB-RELATED"/>
    <property type="match status" value="1"/>
</dbReference>
<dbReference type="AlphaFoldDB" id="A0A2X2SSZ3"/>
<dbReference type="Proteomes" id="UP000251197">
    <property type="component" value="Unassembled WGS sequence"/>
</dbReference>
<organism evidence="2 3">
    <name type="scientific">Cedecea neteri</name>
    <dbReference type="NCBI Taxonomy" id="158822"/>
    <lineage>
        <taxon>Bacteria</taxon>
        <taxon>Pseudomonadati</taxon>
        <taxon>Pseudomonadota</taxon>
        <taxon>Gammaproteobacteria</taxon>
        <taxon>Enterobacterales</taxon>
        <taxon>Enterobacteriaceae</taxon>
        <taxon>Cedecea</taxon>
    </lineage>
</organism>
<dbReference type="Pfam" id="PF20142">
    <property type="entry name" value="Scaffold"/>
    <property type="match status" value="1"/>
</dbReference>
<dbReference type="PANTHER" id="PTHR41533">
    <property type="entry name" value="L,D-TRANSPEPTIDASE HI_1667-RELATED"/>
    <property type="match status" value="1"/>
</dbReference>
<reference evidence="2 3" key="1">
    <citation type="submission" date="2018-06" db="EMBL/GenBank/DDBJ databases">
        <authorList>
            <consortium name="Pathogen Informatics"/>
            <person name="Doyle S."/>
        </authorList>
    </citation>
    <scope>NUCLEOTIDE SEQUENCE [LARGE SCALE GENOMIC DNA]</scope>
    <source>
        <strain evidence="2 3">NCTC12120</strain>
    </source>
</reference>
<protein>
    <submittedName>
        <fullName evidence="2">Murein L,D-transpeptidase</fullName>
    </submittedName>
</protein>
<dbReference type="InterPro" id="IPR052905">
    <property type="entry name" value="LD-transpeptidase_YkuD-like"/>
</dbReference>
<evidence type="ECO:0000259" key="1">
    <source>
        <dbReference type="Pfam" id="PF20142"/>
    </source>
</evidence>
<proteinExistence type="predicted"/>
<dbReference type="EMBL" id="UAVU01000003">
    <property type="protein sequence ID" value="SQA96336.1"/>
    <property type="molecule type" value="Genomic_DNA"/>
</dbReference>
<dbReference type="InterPro" id="IPR045380">
    <property type="entry name" value="LD_TPept_scaffold_dom"/>
</dbReference>
<evidence type="ECO:0000313" key="3">
    <source>
        <dbReference type="Proteomes" id="UP000251197"/>
    </source>
</evidence>
<evidence type="ECO:0000313" key="2">
    <source>
        <dbReference type="EMBL" id="SQA96336.1"/>
    </source>
</evidence>
<name>A0A2X2SSZ3_9ENTR</name>
<sequence>MWCFSDAMMGYLQFVSGIPIDGNRWLYSSTPYKLKTPPLSVINQWQVAVDQGSLVNFIDSLAPQHPQYAQLHQSLIHLLADTRPWPQMTGKETLRPGQWSNDVGALREILARTGMLQDKSSGVTSVADVTVSPSAINVEEASPQAGKKETSRRQPVACIAAIWWTALKRFQQWQGLGSDGCDWPTDARLA</sequence>
<feature type="domain" description="L,D-transpeptidase scaffold" evidence="1">
    <location>
        <begin position="4"/>
        <end position="75"/>
    </location>
</feature>
<gene>
    <name evidence="2" type="ORF">NCTC12120_00091</name>
</gene>